<evidence type="ECO:0000259" key="5">
    <source>
        <dbReference type="Pfam" id="PF07715"/>
    </source>
</evidence>
<dbReference type="GO" id="GO:0009279">
    <property type="term" value="C:cell outer membrane"/>
    <property type="evidence" value="ECO:0007669"/>
    <property type="project" value="UniProtKB-SubCell"/>
</dbReference>
<feature type="domain" description="TonB-dependent receptor plug" evidence="5">
    <location>
        <begin position="139"/>
        <end position="230"/>
    </location>
</feature>
<feature type="signal peptide" evidence="4">
    <location>
        <begin position="1"/>
        <end position="28"/>
    </location>
</feature>
<dbReference type="Gene3D" id="2.40.170.20">
    <property type="entry name" value="TonB-dependent receptor, beta-barrel domain"/>
    <property type="match status" value="1"/>
</dbReference>
<evidence type="ECO:0000256" key="4">
    <source>
        <dbReference type="SAM" id="SignalP"/>
    </source>
</evidence>
<gene>
    <name evidence="7" type="ORF">HMJ29_16605</name>
</gene>
<dbReference type="Gene3D" id="2.60.40.1120">
    <property type="entry name" value="Carboxypeptidase-like, regulatory domain"/>
    <property type="match status" value="1"/>
</dbReference>
<reference evidence="7 8" key="1">
    <citation type="submission" date="2020-05" db="EMBL/GenBank/DDBJ databases">
        <title>Complete genome sequence of Hymenobacter sp. TS19 in Coasted Sand Dune.</title>
        <authorList>
            <person name="Lee J.-H."/>
            <person name="Jung J.-H."/>
            <person name="Jeong S."/>
            <person name="Zhao L."/>
            <person name="Kim M.-K."/>
            <person name="Seo H.-S."/>
            <person name="Lim S."/>
        </authorList>
    </citation>
    <scope>NUCLEOTIDE SEQUENCE [LARGE SCALE GENOMIC DNA]</scope>
    <source>
        <strain evidence="7 8">TS19</strain>
    </source>
</reference>
<dbReference type="PANTHER" id="PTHR40980">
    <property type="entry name" value="PLUG DOMAIN-CONTAINING PROTEIN"/>
    <property type="match status" value="1"/>
</dbReference>
<keyword evidence="3" id="KW-0998">Cell outer membrane</keyword>
<feature type="domain" description="Outer membrane protein beta-barrel" evidence="6">
    <location>
        <begin position="407"/>
        <end position="805"/>
    </location>
</feature>
<dbReference type="SUPFAM" id="SSF49464">
    <property type="entry name" value="Carboxypeptidase regulatory domain-like"/>
    <property type="match status" value="1"/>
</dbReference>
<dbReference type="InterPro" id="IPR008969">
    <property type="entry name" value="CarboxyPept-like_regulatory"/>
</dbReference>
<proteinExistence type="predicted"/>
<evidence type="ECO:0000313" key="8">
    <source>
        <dbReference type="Proteomes" id="UP000501623"/>
    </source>
</evidence>
<evidence type="ECO:0000259" key="6">
    <source>
        <dbReference type="Pfam" id="PF14905"/>
    </source>
</evidence>
<dbReference type="Proteomes" id="UP000501623">
    <property type="component" value="Chromosome"/>
</dbReference>
<accession>A0A6M6BIN7</accession>
<name>A0A6M6BIN7_9BACT</name>
<dbReference type="RefSeq" id="WP_171592538.1">
    <property type="nucleotide sequence ID" value="NZ_CP053538.1"/>
</dbReference>
<organism evidence="7 8">
    <name type="scientific">Hymenobacter taeanensis</name>
    <dbReference type="NCBI Taxonomy" id="2735321"/>
    <lineage>
        <taxon>Bacteria</taxon>
        <taxon>Pseudomonadati</taxon>
        <taxon>Bacteroidota</taxon>
        <taxon>Cytophagia</taxon>
        <taxon>Cytophagales</taxon>
        <taxon>Hymenobacteraceae</taxon>
        <taxon>Hymenobacter</taxon>
    </lineage>
</organism>
<evidence type="ECO:0000313" key="7">
    <source>
        <dbReference type="EMBL" id="QJX48451.1"/>
    </source>
</evidence>
<evidence type="ECO:0000256" key="1">
    <source>
        <dbReference type="ARBA" id="ARBA00004442"/>
    </source>
</evidence>
<dbReference type="InterPro" id="IPR012910">
    <property type="entry name" value="Plug_dom"/>
</dbReference>
<evidence type="ECO:0000256" key="2">
    <source>
        <dbReference type="ARBA" id="ARBA00023136"/>
    </source>
</evidence>
<dbReference type="SUPFAM" id="SSF56935">
    <property type="entry name" value="Porins"/>
    <property type="match status" value="1"/>
</dbReference>
<protein>
    <submittedName>
        <fullName evidence="7">TonB-dependent receptor</fullName>
    </submittedName>
</protein>
<dbReference type="AlphaFoldDB" id="A0A6M6BIN7"/>
<dbReference type="PANTHER" id="PTHR40980:SF4">
    <property type="entry name" value="TONB-DEPENDENT RECEPTOR-LIKE BETA-BARREL DOMAIN-CONTAINING PROTEIN"/>
    <property type="match status" value="1"/>
</dbReference>
<comment type="subcellular location">
    <subcellularLocation>
        <location evidence="1">Cell outer membrane</location>
    </subcellularLocation>
</comment>
<dbReference type="InterPro" id="IPR037066">
    <property type="entry name" value="Plug_dom_sf"/>
</dbReference>
<dbReference type="Pfam" id="PF14905">
    <property type="entry name" value="OMP_b-brl_3"/>
    <property type="match status" value="1"/>
</dbReference>
<dbReference type="InterPro" id="IPR036942">
    <property type="entry name" value="Beta-barrel_TonB_sf"/>
</dbReference>
<sequence length="830" mass="91051">MKTSICGLVFRPLFLLILGAASCNDAQAQNASGLAGSVKSASGLPLEYATVVLHRASDSTVVKSEFSDGEGSFRFESAAAGRYLVSASQVGFTRSWSRPLELPVASTFSLTLTLQPTGATNLKEVTVLGQKPLYEREADRTIVNVENSTLSAGNTTLDVLRRAPGVTVDGNDNLALRGKQGLLVLIDGKRQPMTGTELADYLRALPAEQLKNIELITNPPAKYDAQGGAGIIAINLKKDQRLGTNGSVNTSYGRSFFGGKFTSTLSLNHRRKGLNIFGSYTYSDRHNQPLLAISRDFYSVHDLGGPEANRTFTGSSEQDNRNQVHGRNHAAKAGFDFTLSERTVVGVALNGFTNQVPQNGTNFTQFFSAEGGLLETYRSTNVRTSHSPNGAANINFKHTFPADSGNTRELTADADIARYSTDRTQNLTTRYEGGRLPFVLRGSQEGDLTIKSAKADYVQTLGKQLRLEAGVKGSQVYSDNDVLFINNLSRTGLDSVDLGKTNRFRYNENISAAYGTLTFTPQPGFTLTAGLRGEQTNAKGRQSVGNEGFDRNYFQLFPSAALKHQLSKDHEVAVSLSRRIDRPSYNQLNPFRAYIDATTYGSGNPNLRPQTSYNVELNHTFKQKYTTGLNYTKTSLPIIQVVQPAPSSEGRQQVVSTSVNLQAQEYYALDLTIPLEPMKGWSIYNNAVVYYSRFMGNLAGTNLNRGRAAFNITSNSSFTFGKGWSADLSGSYQSRELYGFLDVRPQGQVTAGVQKAFWDRKGTLKLNVTDIFFTSPVRATSSYANYVERFYQRQDSRVATLSFGYRFGNDKLSTNRRRTGGAEEEKRRAG</sequence>
<dbReference type="Gene3D" id="2.170.130.10">
    <property type="entry name" value="TonB-dependent receptor, plug domain"/>
    <property type="match status" value="1"/>
</dbReference>
<dbReference type="EMBL" id="CP053538">
    <property type="protein sequence ID" value="QJX48451.1"/>
    <property type="molecule type" value="Genomic_DNA"/>
</dbReference>
<dbReference type="PROSITE" id="PS51257">
    <property type="entry name" value="PROKAR_LIPOPROTEIN"/>
    <property type="match status" value="1"/>
</dbReference>
<keyword evidence="7" id="KW-0675">Receptor</keyword>
<feature type="chain" id="PRO_5027010613" evidence="4">
    <location>
        <begin position="29"/>
        <end position="830"/>
    </location>
</feature>
<keyword evidence="8" id="KW-1185">Reference proteome</keyword>
<keyword evidence="4" id="KW-0732">Signal</keyword>
<dbReference type="Pfam" id="PF13620">
    <property type="entry name" value="CarboxypepD_reg"/>
    <property type="match status" value="1"/>
</dbReference>
<dbReference type="InterPro" id="IPR041700">
    <property type="entry name" value="OMP_b-brl_3"/>
</dbReference>
<dbReference type="Pfam" id="PF07715">
    <property type="entry name" value="Plug"/>
    <property type="match status" value="1"/>
</dbReference>
<keyword evidence="2" id="KW-0472">Membrane</keyword>
<evidence type="ECO:0000256" key="3">
    <source>
        <dbReference type="ARBA" id="ARBA00023237"/>
    </source>
</evidence>
<dbReference type="KEGG" id="hts:HMJ29_16605"/>